<dbReference type="InterPro" id="IPR018957">
    <property type="entry name" value="Znf_C3HC4_RING-type"/>
</dbReference>
<dbReference type="InterPro" id="IPR013083">
    <property type="entry name" value="Znf_RING/FYVE/PHD"/>
</dbReference>
<evidence type="ECO:0000259" key="6">
    <source>
        <dbReference type="PROSITE" id="PS50089"/>
    </source>
</evidence>
<feature type="domain" description="RING-type" evidence="6">
    <location>
        <begin position="38"/>
        <end position="78"/>
    </location>
</feature>
<feature type="compositionally biased region" description="Acidic residues" evidence="5">
    <location>
        <begin position="87"/>
        <end position="99"/>
    </location>
</feature>
<keyword evidence="1" id="KW-0479">Metal-binding</keyword>
<accession>W6MIZ9</accession>
<dbReference type="EMBL" id="HG793125">
    <property type="protein sequence ID" value="CDK24377.1"/>
    <property type="molecule type" value="Genomic_DNA"/>
</dbReference>
<evidence type="ECO:0000256" key="4">
    <source>
        <dbReference type="PROSITE-ProRule" id="PRU00175"/>
    </source>
</evidence>
<reference evidence="7" key="1">
    <citation type="submission" date="2013-12" db="EMBL/GenBank/DDBJ databases">
        <authorList>
            <person name="Genoscope - CEA"/>
        </authorList>
    </citation>
    <scope>NUCLEOTIDE SEQUENCE</scope>
    <source>
        <strain evidence="7">CBS 1993</strain>
    </source>
</reference>
<dbReference type="GeneID" id="34517782"/>
<dbReference type="PANTHER" id="PTHR10131">
    <property type="entry name" value="TNF RECEPTOR ASSOCIATED FACTOR"/>
    <property type="match status" value="1"/>
</dbReference>
<dbReference type="PANTHER" id="PTHR10131:SF94">
    <property type="entry name" value="TNF RECEPTOR-ASSOCIATED FACTOR 4"/>
    <property type="match status" value="1"/>
</dbReference>
<dbReference type="OrthoDB" id="1630758at2759"/>
<evidence type="ECO:0000256" key="2">
    <source>
        <dbReference type="ARBA" id="ARBA00022771"/>
    </source>
</evidence>
<dbReference type="GO" id="GO:0008270">
    <property type="term" value="F:zinc ion binding"/>
    <property type="evidence" value="ECO:0007669"/>
    <property type="project" value="UniProtKB-KW"/>
</dbReference>
<dbReference type="Pfam" id="PF00097">
    <property type="entry name" value="zf-C3HC4"/>
    <property type="match status" value="1"/>
</dbReference>
<feature type="region of interest" description="Disordered" evidence="5">
    <location>
        <begin position="414"/>
        <end position="450"/>
    </location>
</feature>
<dbReference type="HOGENOM" id="CLU_019709_1_1_1"/>
<dbReference type="InterPro" id="IPR017907">
    <property type="entry name" value="Znf_RING_CS"/>
</dbReference>
<dbReference type="AlphaFoldDB" id="W6MIZ9"/>
<dbReference type="Gene3D" id="3.30.40.10">
    <property type="entry name" value="Zinc/RING finger domain, C3HC4 (zinc finger)"/>
    <property type="match status" value="2"/>
</dbReference>
<organism evidence="7 8">
    <name type="scientific">Kuraishia capsulata CBS 1993</name>
    <dbReference type="NCBI Taxonomy" id="1382522"/>
    <lineage>
        <taxon>Eukaryota</taxon>
        <taxon>Fungi</taxon>
        <taxon>Dikarya</taxon>
        <taxon>Ascomycota</taxon>
        <taxon>Saccharomycotina</taxon>
        <taxon>Pichiomycetes</taxon>
        <taxon>Pichiales</taxon>
        <taxon>Pichiaceae</taxon>
        <taxon>Kuraishia</taxon>
    </lineage>
</organism>
<feature type="region of interest" description="Disordered" evidence="5">
    <location>
        <begin position="85"/>
        <end position="109"/>
    </location>
</feature>
<dbReference type="InterPro" id="IPR001841">
    <property type="entry name" value="Znf_RING"/>
</dbReference>
<name>W6MIZ9_9ASCO</name>
<evidence type="ECO:0000256" key="1">
    <source>
        <dbReference type="ARBA" id="ARBA00022723"/>
    </source>
</evidence>
<dbReference type="STRING" id="1382522.W6MIZ9"/>
<evidence type="ECO:0000256" key="3">
    <source>
        <dbReference type="ARBA" id="ARBA00022833"/>
    </source>
</evidence>
<keyword evidence="2 4" id="KW-0863">Zinc-finger</keyword>
<dbReference type="PROSITE" id="PS00518">
    <property type="entry name" value="ZF_RING_1"/>
    <property type="match status" value="1"/>
</dbReference>
<dbReference type="RefSeq" id="XP_022456394.1">
    <property type="nucleotide sequence ID" value="XM_022604869.1"/>
</dbReference>
<dbReference type="PROSITE" id="PS50089">
    <property type="entry name" value="ZF_RING_2"/>
    <property type="match status" value="1"/>
</dbReference>
<dbReference type="SMART" id="SM00184">
    <property type="entry name" value="RING"/>
    <property type="match status" value="1"/>
</dbReference>
<evidence type="ECO:0000313" key="8">
    <source>
        <dbReference type="Proteomes" id="UP000019384"/>
    </source>
</evidence>
<keyword evidence="8" id="KW-1185">Reference proteome</keyword>
<protein>
    <recommendedName>
        <fullName evidence="6">RING-type domain-containing protein</fullName>
    </recommendedName>
</protein>
<dbReference type="Proteomes" id="UP000019384">
    <property type="component" value="Unassembled WGS sequence"/>
</dbReference>
<keyword evidence="3" id="KW-0862">Zinc</keyword>
<evidence type="ECO:0000313" key="7">
    <source>
        <dbReference type="EMBL" id="CDK24377.1"/>
    </source>
</evidence>
<reference evidence="7" key="2">
    <citation type="submission" date="2014-02" db="EMBL/GenBank/DDBJ databases">
        <title>Complete DNA sequence of /Kuraishia capsulata/ illustrates novel genomic features among budding yeasts (/Saccharomycotina/).</title>
        <authorList>
            <person name="Morales L."/>
            <person name="Noel B."/>
            <person name="Porcel B."/>
            <person name="Marcet-Houben M."/>
            <person name="Hullo M-F."/>
            <person name="Sacerdot C."/>
            <person name="Tekaia F."/>
            <person name="Leh-Louis V."/>
            <person name="Despons L."/>
            <person name="Khanna V."/>
            <person name="Aury J-M."/>
            <person name="Barbe V."/>
            <person name="Couloux A."/>
            <person name="Labadie K."/>
            <person name="Pelletier E."/>
            <person name="Souciet J-L."/>
            <person name="Boekhout T."/>
            <person name="Gabaldon T."/>
            <person name="Wincker P."/>
            <person name="Dujon B."/>
        </authorList>
    </citation>
    <scope>NUCLEOTIDE SEQUENCE</scope>
    <source>
        <strain evidence="7">CBS 1993</strain>
    </source>
</reference>
<gene>
    <name evidence="7" type="ORF">KUCA_T00000339001</name>
</gene>
<proteinExistence type="predicted"/>
<sequence length="450" mass="51116">MTENAAEEASGFDVVSEQPSTMDMRSLQYVDPLDHLTCPICQLPFITPFQTKCGHIFCKSCILETFRSPIGQKCPLDRSPLHYKEETDGEANIEEDESAETSTETPKTRENDIFPAPIIISNITDDMRVRCLNLDRGCEWIGPRWSIKTHLLLDCGFTRFECNNELDEEPISICKKLTQRRYLDGLNSCPHKEYGCQFCGEMITKPDEEKHFTKECDKNLKKCKGCLLEFPLKSVEHHERFCDKFVEKCPAASIGCDWKGARELLTLHQETCIFTRLKPILDEKDKTIGQLRESTSFLSSKLEIILDSIVQGKVTNVGFPLQLDEVSSYSGQRSKRDSEEDYVHLLMELEGLRSDFMRIQPSISALEAQQQMISGLVAQNTHLMEDMNNQRMGLNSVRQQIQFLLMDRRPRGGMMESLMPRNSVPSVAATVSKESLSDDEGSSAGRSNKL</sequence>
<evidence type="ECO:0000256" key="5">
    <source>
        <dbReference type="SAM" id="MobiDB-lite"/>
    </source>
</evidence>
<dbReference type="SUPFAM" id="SSF49599">
    <property type="entry name" value="TRAF domain-like"/>
    <property type="match status" value="2"/>
</dbReference>
<dbReference type="SUPFAM" id="SSF57850">
    <property type="entry name" value="RING/U-box"/>
    <property type="match status" value="1"/>
</dbReference>